<organism evidence="4 5">
    <name type="scientific">Undibacterium umbellatum</name>
    <dbReference type="NCBI Taxonomy" id="2762300"/>
    <lineage>
        <taxon>Bacteria</taxon>
        <taxon>Pseudomonadati</taxon>
        <taxon>Pseudomonadota</taxon>
        <taxon>Betaproteobacteria</taxon>
        <taxon>Burkholderiales</taxon>
        <taxon>Oxalobacteraceae</taxon>
        <taxon>Undibacterium</taxon>
    </lineage>
</organism>
<keyword evidence="3" id="KW-0677">Repeat</keyword>
<protein>
    <submittedName>
        <fullName evidence="4">Ribonuclease inhibitor</fullName>
    </submittedName>
</protein>
<name>A0ABR6Z8B4_9BURK</name>
<dbReference type="PANTHER" id="PTHR24113">
    <property type="entry name" value="RAN GTPASE-ACTIVATING PROTEIN 1"/>
    <property type="match status" value="1"/>
</dbReference>
<dbReference type="PANTHER" id="PTHR24113:SF12">
    <property type="entry name" value="RAN GTPASE-ACTIVATING PROTEIN 1"/>
    <property type="match status" value="1"/>
</dbReference>
<dbReference type="Gene3D" id="3.80.10.10">
    <property type="entry name" value="Ribonuclease Inhibitor"/>
    <property type="match status" value="4"/>
</dbReference>
<sequence>MNPMPGDLLQLAAMEEHSNVQCPVHRVSITPCDAAELEPLLEHLSDNLGIKHNAPGSQQFPRGTLTDDGRLDLCKQSLGTDHCLSVAKALEHNTQVRSLMLGTDAIGDTGAAAVAGLASINPHLEVLYLGCNNIGPAGALALGNTLAASAPNITGLWLKRNPLGPEGAATIAYMLRSNQHLRVLDLVNTDLRASGVQAIVDALCSDNHSLQSLYLSGNGLEVASAVDMARLLREAPHIKALYLSVNRLGDEGAVLLADALRHNRTLHTLELASNGISQQGASALFDAARYSSLHSLNLGYAPSTIVLGAQANCMGDDGAVQAAHLIDASSTLRKLNVTRNNIGRHGHTILFDAALRSTQLTHLNTDSRLPDELSEHLQRNLSLCGEVVSQDQAMIRSVYR</sequence>
<evidence type="ECO:0000313" key="4">
    <source>
        <dbReference type="EMBL" id="MBC3907859.1"/>
    </source>
</evidence>
<dbReference type="RefSeq" id="WP_186953399.1">
    <property type="nucleotide sequence ID" value="NZ_JACOFX010000003.1"/>
</dbReference>
<evidence type="ECO:0000313" key="5">
    <source>
        <dbReference type="Proteomes" id="UP000646911"/>
    </source>
</evidence>
<dbReference type="Proteomes" id="UP000646911">
    <property type="component" value="Unassembled WGS sequence"/>
</dbReference>
<keyword evidence="2" id="KW-0433">Leucine-rich repeat</keyword>
<dbReference type="SUPFAM" id="SSF52047">
    <property type="entry name" value="RNI-like"/>
    <property type="match status" value="1"/>
</dbReference>
<evidence type="ECO:0000256" key="1">
    <source>
        <dbReference type="ARBA" id="ARBA00022468"/>
    </source>
</evidence>
<dbReference type="InterPro" id="IPR032675">
    <property type="entry name" value="LRR_dom_sf"/>
</dbReference>
<evidence type="ECO:0000256" key="2">
    <source>
        <dbReference type="ARBA" id="ARBA00022614"/>
    </source>
</evidence>
<dbReference type="InterPro" id="IPR027038">
    <property type="entry name" value="RanGap"/>
</dbReference>
<evidence type="ECO:0000256" key="3">
    <source>
        <dbReference type="ARBA" id="ARBA00022737"/>
    </source>
</evidence>
<accession>A0ABR6Z8B4</accession>
<comment type="caution">
    <text evidence="4">The sequence shown here is derived from an EMBL/GenBank/DDBJ whole genome shotgun (WGS) entry which is preliminary data.</text>
</comment>
<dbReference type="Pfam" id="PF13516">
    <property type="entry name" value="LRR_6"/>
    <property type="match status" value="6"/>
</dbReference>
<dbReference type="InterPro" id="IPR001611">
    <property type="entry name" value="Leu-rich_rpt"/>
</dbReference>
<keyword evidence="1" id="KW-0343">GTPase activation</keyword>
<keyword evidence="5" id="KW-1185">Reference proteome</keyword>
<gene>
    <name evidence="4" type="ORF">H8L47_09800</name>
</gene>
<dbReference type="SMART" id="SM00368">
    <property type="entry name" value="LRR_RI"/>
    <property type="match status" value="7"/>
</dbReference>
<dbReference type="EMBL" id="JACOFX010000003">
    <property type="protein sequence ID" value="MBC3907859.1"/>
    <property type="molecule type" value="Genomic_DNA"/>
</dbReference>
<reference evidence="4 5" key="1">
    <citation type="submission" date="2020-08" db="EMBL/GenBank/DDBJ databases">
        <title>Novel species isolated from subtropical streams in China.</title>
        <authorList>
            <person name="Lu H."/>
        </authorList>
    </citation>
    <scope>NUCLEOTIDE SEQUENCE [LARGE SCALE GENOMIC DNA]</scope>
    <source>
        <strain evidence="4 5">NL8W</strain>
    </source>
</reference>
<proteinExistence type="predicted"/>